<proteinExistence type="predicted"/>
<evidence type="ECO:0000313" key="6">
    <source>
        <dbReference type="Proteomes" id="UP000037069"/>
    </source>
</evidence>
<evidence type="ECO:0000313" key="5">
    <source>
        <dbReference type="EMBL" id="KNC33951.1"/>
    </source>
</evidence>
<keyword evidence="6" id="KW-1185">Reference proteome</keyword>
<reference evidence="5 6" key="1">
    <citation type="journal article" date="2015" name="Nat. Commun.">
        <title>Lucilia cuprina genome unlocks parasitic fly biology to underpin future interventions.</title>
        <authorList>
            <person name="Anstead C.A."/>
            <person name="Korhonen P.K."/>
            <person name="Young N.D."/>
            <person name="Hall R.S."/>
            <person name="Jex A.R."/>
            <person name="Murali S.C."/>
            <person name="Hughes D.S."/>
            <person name="Lee S.F."/>
            <person name="Perry T."/>
            <person name="Stroehlein A.J."/>
            <person name="Ansell B.R."/>
            <person name="Breugelmans B."/>
            <person name="Hofmann A."/>
            <person name="Qu J."/>
            <person name="Dugan S."/>
            <person name="Lee S.L."/>
            <person name="Chao H."/>
            <person name="Dinh H."/>
            <person name="Han Y."/>
            <person name="Doddapaneni H.V."/>
            <person name="Worley K.C."/>
            <person name="Muzny D.M."/>
            <person name="Ioannidis P."/>
            <person name="Waterhouse R.M."/>
            <person name="Zdobnov E.M."/>
            <person name="James P.J."/>
            <person name="Bagnall N.H."/>
            <person name="Kotze A.C."/>
            <person name="Gibbs R.A."/>
            <person name="Richards S."/>
            <person name="Batterham P."/>
            <person name="Gasser R.B."/>
        </authorList>
    </citation>
    <scope>NUCLEOTIDE SEQUENCE [LARGE SCALE GENOMIC DNA]</scope>
    <source>
        <strain evidence="5 6">LS</strain>
        <tissue evidence="5">Full body</tissue>
    </source>
</reference>
<feature type="chain" id="PRO_5005536703" description="Single domain-containing protein" evidence="3">
    <location>
        <begin position="21"/>
        <end position="87"/>
    </location>
</feature>
<sequence>MKSFLLVLCAILAIFAFAKADECKVEGHVVKVGETYSLPGKCTEIKCTGPNAFTAKTCALEHSLKPCKYIPQDNSKPYPECCPRHDC</sequence>
<comment type="subcellular location">
    <subcellularLocation>
        <location evidence="1">Secreted</location>
    </subcellularLocation>
</comment>
<dbReference type="SMART" id="SM01318">
    <property type="entry name" value="SVWC"/>
    <property type="match status" value="1"/>
</dbReference>
<evidence type="ECO:0000256" key="3">
    <source>
        <dbReference type="SAM" id="SignalP"/>
    </source>
</evidence>
<protein>
    <recommendedName>
        <fullName evidence="4">Single domain-containing protein</fullName>
    </recommendedName>
</protein>
<dbReference type="OrthoDB" id="6761907at2759"/>
<organism evidence="5 6">
    <name type="scientific">Lucilia cuprina</name>
    <name type="common">Green bottle fly</name>
    <name type="synonym">Australian sheep blowfly</name>
    <dbReference type="NCBI Taxonomy" id="7375"/>
    <lineage>
        <taxon>Eukaryota</taxon>
        <taxon>Metazoa</taxon>
        <taxon>Ecdysozoa</taxon>
        <taxon>Arthropoda</taxon>
        <taxon>Hexapoda</taxon>
        <taxon>Insecta</taxon>
        <taxon>Pterygota</taxon>
        <taxon>Neoptera</taxon>
        <taxon>Endopterygota</taxon>
        <taxon>Diptera</taxon>
        <taxon>Brachycera</taxon>
        <taxon>Muscomorpha</taxon>
        <taxon>Oestroidea</taxon>
        <taxon>Calliphoridae</taxon>
        <taxon>Luciliinae</taxon>
        <taxon>Lucilia</taxon>
    </lineage>
</organism>
<gene>
    <name evidence="5" type="ORF">FF38_04274</name>
</gene>
<keyword evidence="3" id="KW-0732">Signal</keyword>
<evidence type="ECO:0000256" key="1">
    <source>
        <dbReference type="ARBA" id="ARBA00004613"/>
    </source>
</evidence>
<dbReference type="InterPro" id="IPR029277">
    <property type="entry name" value="SVWC_dom"/>
</dbReference>
<dbReference type="GO" id="GO:0005576">
    <property type="term" value="C:extracellular region"/>
    <property type="evidence" value="ECO:0007669"/>
    <property type="project" value="UniProtKB-SubCell"/>
</dbReference>
<feature type="domain" description="Single" evidence="4">
    <location>
        <begin position="23"/>
        <end position="87"/>
    </location>
</feature>
<dbReference type="AlphaFoldDB" id="A0A0L0CNV4"/>
<evidence type="ECO:0000259" key="4">
    <source>
        <dbReference type="SMART" id="SM01318"/>
    </source>
</evidence>
<evidence type="ECO:0000256" key="2">
    <source>
        <dbReference type="ARBA" id="ARBA00022525"/>
    </source>
</evidence>
<dbReference type="OMA" id="ENPGECA"/>
<name>A0A0L0CNV4_LUCCU</name>
<accession>A0A0L0CNV4</accession>
<feature type="signal peptide" evidence="3">
    <location>
        <begin position="1"/>
        <end position="20"/>
    </location>
</feature>
<comment type="caution">
    <text evidence="5">The sequence shown here is derived from an EMBL/GenBank/DDBJ whole genome shotgun (WGS) entry which is preliminary data.</text>
</comment>
<dbReference type="EMBL" id="JRES01000127">
    <property type="protein sequence ID" value="KNC33951.1"/>
    <property type="molecule type" value="Genomic_DNA"/>
</dbReference>
<dbReference type="Pfam" id="PF15430">
    <property type="entry name" value="SVWC"/>
    <property type="match status" value="1"/>
</dbReference>
<keyword evidence="2" id="KW-0964">Secreted</keyword>
<dbReference type="Proteomes" id="UP000037069">
    <property type="component" value="Unassembled WGS sequence"/>
</dbReference>